<gene>
    <name evidence="2" type="ORF">F7D20_10990</name>
</gene>
<keyword evidence="3" id="KW-1185">Reference proteome</keyword>
<evidence type="ECO:0000256" key="1">
    <source>
        <dbReference type="SAM" id="Phobius"/>
    </source>
</evidence>
<accession>A0A6A7WDL8</accession>
<protein>
    <submittedName>
        <fullName evidence="2">Uncharacterized protein</fullName>
    </submittedName>
</protein>
<dbReference type="EMBL" id="VZAD01000082">
    <property type="protein sequence ID" value="MQP12466.1"/>
    <property type="molecule type" value="Genomic_DNA"/>
</dbReference>
<keyword evidence="1" id="KW-1133">Transmembrane helix</keyword>
<evidence type="ECO:0000313" key="2">
    <source>
        <dbReference type="EMBL" id="MQP12466.1"/>
    </source>
</evidence>
<keyword evidence="1" id="KW-0812">Transmembrane</keyword>
<evidence type="ECO:0000313" key="3">
    <source>
        <dbReference type="Proteomes" id="UP000384372"/>
    </source>
</evidence>
<name>A0A6A7WDL8_9BACT</name>
<feature type="transmembrane region" description="Helical" evidence="1">
    <location>
        <begin position="34"/>
        <end position="63"/>
    </location>
</feature>
<keyword evidence="1" id="KW-0472">Membrane</keyword>
<proteinExistence type="predicted"/>
<sequence>MNTCKLHIIFLYLQCVFHSIRFKVNNMGSRRWPIFFAIIFTFKTYSDLILFLLFKLSLVYFFLLNLR</sequence>
<dbReference type="AlphaFoldDB" id="A0A6A7WDL8"/>
<dbReference type="Proteomes" id="UP000384372">
    <property type="component" value="Unassembled WGS sequence"/>
</dbReference>
<comment type="caution">
    <text evidence="2">The sequence shown here is derived from an EMBL/GenBank/DDBJ whole genome shotgun (WGS) entry which is preliminary data.</text>
</comment>
<reference evidence="2 3" key="1">
    <citation type="submission" date="2019-09" db="EMBL/GenBank/DDBJ databases">
        <title>Distinct polysaccharide growth profiles of human intestinal Prevotella copri isolates.</title>
        <authorList>
            <person name="Fehlner-Peach H."/>
            <person name="Magnabosco C."/>
            <person name="Raghavan V."/>
            <person name="Scher J.U."/>
            <person name="Tett A."/>
            <person name="Cox L.M."/>
            <person name="Gottsegen C."/>
            <person name="Watters A."/>
            <person name="Wiltshire- Gordon J.D."/>
            <person name="Segata N."/>
            <person name="Bonneau R."/>
            <person name="Littman D.R."/>
        </authorList>
    </citation>
    <scope>NUCLEOTIDE SEQUENCE [LARGE SCALE GENOMIC DNA]</scope>
    <source>
        <strain evidence="3">iAQ1173</strain>
    </source>
</reference>
<organism evidence="2 3">
    <name type="scientific">Segatella copri</name>
    <dbReference type="NCBI Taxonomy" id="165179"/>
    <lineage>
        <taxon>Bacteria</taxon>
        <taxon>Pseudomonadati</taxon>
        <taxon>Bacteroidota</taxon>
        <taxon>Bacteroidia</taxon>
        <taxon>Bacteroidales</taxon>
        <taxon>Prevotellaceae</taxon>
        <taxon>Segatella</taxon>
    </lineage>
</organism>